<proteinExistence type="predicted"/>
<dbReference type="Proteomes" id="UP001157418">
    <property type="component" value="Unassembled WGS sequence"/>
</dbReference>
<accession>A0AAU9PLN4</accession>
<dbReference type="InterPro" id="IPR040503">
    <property type="entry name" value="TRHO_N"/>
</dbReference>
<reference evidence="2 3" key="1">
    <citation type="submission" date="2022-01" db="EMBL/GenBank/DDBJ databases">
        <authorList>
            <person name="Xiong W."/>
            <person name="Schranz E."/>
        </authorList>
    </citation>
    <scope>NUCLEOTIDE SEQUENCE [LARGE SCALE GENOMIC DNA]</scope>
</reference>
<feature type="domain" description="Rhodanese" evidence="1">
    <location>
        <begin position="153"/>
        <end position="253"/>
    </location>
</feature>
<name>A0AAU9PLN4_9ASTR</name>
<sequence>MTNNNTTKDDEYGILLYYNYTNIPNLTDLSTFYTTNCTSLSLLGRIRLSPHGVNATIGGQLSSLKQHITQLTQNYPSFTSTDFKLSTSTNPKNNNKIAQETGFTSLSIRIVKQLVTFTSRPIPNPPELSISNAGQHLSAREFHSVLETARDSGKQNLVLLDARNLYETRIGKFCSPNFETLDPKIRQYSDLSNWVDDNSEKIRGKQILMYCTGGIRCEVASAYIKSKGEGFENVFQLYGGIQRYMEEFPEGGFFKGKNFVFDHRKPMQLLSDVGVGVPRVRG</sequence>
<dbReference type="EMBL" id="CAKMRJ010005634">
    <property type="protein sequence ID" value="CAH1450576.1"/>
    <property type="molecule type" value="Genomic_DNA"/>
</dbReference>
<dbReference type="Gene3D" id="3.30.70.100">
    <property type="match status" value="1"/>
</dbReference>
<dbReference type="SUPFAM" id="SSF52821">
    <property type="entry name" value="Rhodanese/Cell cycle control phosphatase"/>
    <property type="match status" value="1"/>
</dbReference>
<keyword evidence="3" id="KW-1185">Reference proteome</keyword>
<dbReference type="InterPro" id="IPR020936">
    <property type="entry name" value="TrhO"/>
</dbReference>
<dbReference type="Gene3D" id="3.40.250.10">
    <property type="entry name" value="Rhodanese-like domain"/>
    <property type="match status" value="1"/>
</dbReference>
<dbReference type="SMART" id="SM00450">
    <property type="entry name" value="RHOD"/>
    <property type="match status" value="1"/>
</dbReference>
<dbReference type="InterPro" id="IPR001763">
    <property type="entry name" value="Rhodanese-like_dom"/>
</dbReference>
<organism evidence="2 3">
    <name type="scientific">Lactuca virosa</name>
    <dbReference type="NCBI Taxonomy" id="75947"/>
    <lineage>
        <taxon>Eukaryota</taxon>
        <taxon>Viridiplantae</taxon>
        <taxon>Streptophyta</taxon>
        <taxon>Embryophyta</taxon>
        <taxon>Tracheophyta</taxon>
        <taxon>Spermatophyta</taxon>
        <taxon>Magnoliopsida</taxon>
        <taxon>eudicotyledons</taxon>
        <taxon>Gunneridae</taxon>
        <taxon>Pentapetalae</taxon>
        <taxon>asterids</taxon>
        <taxon>campanulids</taxon>
        <taxon>Asterales</taxon>
        <taxon>Asteraceae</taxon>
        <taxon>Cichorioideae</taxon>
        <taxon>Cichorieae</taxon>
        <taxon>Lactucinae</taxon>
        <taxon>Lactuca</taxon>
    </lineage>
</organism>
<gene>
    <name evidence="2" type="ORF">LVIROSA_LOCUS35998</name>
</gene>
<dbReference type="Pfam" id="PF17773">
    <property type="entry name" value="UPF0176_N"/>
    <property type="match status" value="1"/>
</dbReference>
<dbReference type="AlphaFoldDB" id="A0AAU9PLN4"/>
<dbReference type="FunFam" id="3.40.250.10:FF:000022">
    <property type="entry name" value="Thiosulfate sulfurtransferase/rhodanese-like domain-containing protein 2"/>
    <property type="match status" value="1"/>
</dbReference>
<evidence type="ECO:0000313" key="3">
    <source>
        <dbReference type="Proteomes" id="UP001157418"/>
    </source>
</evidence>
<protein>
    <recommendedName>
        <fullName evidence="1">Rhodanese domain-containing protein</fullName>
    </recommendedName>
</protein>
<comment type="caution">
    <text evidence="2">The sequence shown here is derived from an EMBL/GenBank/DDBJ whole genome shotgun (WGS) entry which is preliminary data.</text>
</comment>
<dbReference type="PANTHER" id="PTHR43268:SF6">
    <property type="entry name" value="THIOSULFATE SULFURTRANSFERASE_RHODANESE-LIKE DOMAIN-CONTAINING PROTEIN 2"/>
    <property type="match status" value="1"/>
</dbReference>
<dbReference type="PROSITE" id="PS50206">
    <property type="entry name" value="RHODANESE_3"/>
    <property type="match status" value="1"/>
</dbReference>
<dbReference type="PANTHER" id="PTHR43268">
    <property type="entry name" value="THIOSULFATE SULFURTRANSFERASE/RHODANESE-LIKE DOMAIN-CONTAINING PROTEIN 2"/>
    <property type="match status" value="1"/>
</dbReference>
<evidence type="ECO:0000259" key="1">
    <source>
        <dbReference type="PROSITE" id="PS50206"/>
    </source>
</evidence>
<evidence type="ECO:0000313" key="2">
    <source>
        <dbReference type="EMBL" id="CAH1450576.1"/>
    </source>
</evidence>
<dbReference type="InterPro" id="IPR036873">
    <property type="entry name" value="Rhodanese-like_dom_sf"/>
</dbReference>